<protein>
    <submittedName>
        <fullName evidence="1">Uncharacterized protein</fullName>
    </submittedName>
</protein>
<reference evidence="1" key="1">
    <citation type="submission" date="2018-11" db="EMBL/GenBank/DDBJ databases">
        <authorList>
            <person name="Alioto T."/>
            <person name="Alioto T."/>
        </authorList>
    </citation>
    <scope>NUCLEOTIDE SEQUENCE</scope>
</reference>
<dbReference type="EMBL" id="UYJE01003040">
    <property type="protein sequence ID" value="VDI16040.1"/>
    <property type="molecule type" value="Genomic_DNA"/>
</dbReference>
<proteinExistence type="predicted"/>
<gene>
    <name evidence="1" type="ORF">MGAL_10B067650</name>
</gene>
<accession>A0A8B6D954</accession>
<organism evidence="1 2">
    <name type="scientific">Mytilus galloprovincialis</name>
    <name type="common">Mediterranean mussel</name>
    <dbReference type="NCBI Taxonomy" id="29158"/>
    <lineage>
        <taxon>Eukaryota</taxon>
        <taxon>Metazoa</taxon>
        <taxon>Spiralia</taxon>
        <taxon>Lophotrochozoa</taxon>
        <taxon>Mollusca</taxon>
        <taxon>Bivalvia</taxon>
        <taxon>Autobranchia</taxon>
        <taxon>Pteriomorphia</taxon>
        <taxon>Mytilida</taxon>
        <taxon>Mytiloidea</taxon>
        <taxon>Mytilidae</taxon>
        <taxon>Mytilinae</taxon>
        <taxon>Mytilus</taxon>
    </lineage>
</organism>
<evidence type="ECO:0000313" key="1">
    <source>
        <dbReference type="EMBL" id="VDI16040.1"/>
    </source>
</evidence>
<evidence type="ECO:0000313" key="2">
    <source>
        <dbReference type="Proteomes" id="UP000596742"/>
    </source>
</evidence>
<dbReference type="AlphaFoldDB" id="A0A8B6D954"/>
<keyword evidence="2" id="KW-1185">Reference proteome</keyword>
<comment type="caution">
    <text evidence="1">The sequence shown here is derived from an EMBL/GenBank/DDBJ whole genome shotgun (WGS) entry which is preliminary data.</text>
</comment>
<dbReference type="Proteomes" id="UP000596742">
    <property type="component" value="Unassembled WGS sequence"/>
</dbReference>
<name>A0A8B6D954_MYTGA</name>
<sequence>MFRVCLTIKDKNVNIEEPEVKTVVNKTDAFDDICEVCGTPDFKLLAIGSIPQACAGSKRHQYHKRLSNTIPRRRSYQTSRRWAKKFSRRDNYRLQWLHAKQCPRRQYYLHP</sequence>